<reference evidence="7" key="1">
    <citation type="submission" date="2015-09" db="EMBL/GenBank/DDBJ databases">
        <title>Scylla olivacea transcriptome.</title>
        <authorList>
            <person name="Ikhwanuddin M."/>
        </authorList>
    </citation>
    <scope>NUCLEOTIDE SEQUENCE</scope>
</reference>
<feature type="compositionally biased region" description="Pro residues" evidence="5">
    <location>
        <begin position="223"/>
        <end position="238"/>
    </location>
</feature>
<evidence type="ECO:0000256" key="3">
    <source>
        <dbReference type="ARBA" id="ARBA00022786"/>
    </source>
</evidence>
<dbReference type="InterPro" id="IPR036047">
    <property type="entry name" value="F-box-like_dom_sf"/>
</dbReference>
<dbReference type="InterPro" id="IPR001810">
    <property type="entry name" value="F-box_dom"/>
</dbReference>
<dbReference type="InterPro" id="IPR006553">
    <property type="entry name" value="Leu-rich_rpt_Cys-con_subtyp"/>
</dbReference>
<dbReference type="GO" id="GO:0046872">
    <property type="term" value="F:metal ion binding"/>
    <property type="evidence" value="ECO:0007669"/>
    <property type="project" value="UniProtKB-KW"/>
</dbReference>
<keyword evidence="4" id="KW-0408">Iron</keyword>
<dbReference type="PROSITE" id="PS50181">
    <property type="entry name" value="FBOX"/>
    <property type="match status" value="1"/>
</dbReference>
<evidence type="ECO:0000313" key="7">
    <source>
        <dbReference type="EMBL" id="JAI63186.1"/>
    </source>
</evidence>
<dbReference type="InterPro" id="IPR045808">
    <property type="entry name" value="Hr_FBXL5"/>
</dbReference>
<dbReference type="Gene3D" id="1.20.1280.50">
    <property type="match status" value="1"/>
</dbReference>
<dbReference type="EMBL" id="GDRN01074717">
    <property type="protein sequence ID" value="JAI63186.1"/>
    <property type="molecule type" value="Transcribed_RNA"/>
</dbReference>
<organism evidence="7">
    <name type="scientific">Scylla olivacea</name>
    <name type="common">Orange mud crab</name>
    <name type="synonym">Cancer olivacea</name>
    <dbReference type="NCBI Taxonomy" id="85551"/>
    <lineage>
        <taxon>Eukaryota</taxon>
        <taxon>Metazoa</taxon>
        <taxon>Ecdysozoa</taxon>
        <taxon>Arthropoda</taxon>
        <taxon>Crustacea</taxon>
        <taxon>Multicrustacea</taxon>
        <taxon>Malacostraca</taxon>
        <taxon>Eumalacostraca</taxon>
        <taxon>Eucarida</taxon>
        <taxon>Decapoda</taxon>
        <taxon>Pleocyemata</taxon>
        <taxon>Brachyura</taxon>
        <taxon>Eubrachyura</taxon>
        <taxon>Portunoidea</taxon>
        <taxon>Portunidae</taxon>
        <taxon>Portuninae</taxon>
        <taxon>Scylla</taxon>
    </lineage>
</organism>
<dbReference type="InterPro" id="IPR001611">
    <property type="entry name" value="Leu-rich_rpt"/>
</dbReference>
<dbReference type="Pfam" id="PF12937">
    <property type="entry name" value="F-box-like"/>
    <property type="match status" value="1"/>
</dbReference>
<feature type="domain" description="F-box" evidence="6">
    <location>
        <begin position="328"/>
        <end position="374"/>
    </location>
</feature>
<keyword evidence="2" id="KW-0479">Metal-binding</keyword>
<dbReference type="AlphaFoldDB" id="A0A0P4WCA1"/>
<dbReference type="SMART" id="SM00367">
    <property type="entry name" value="LRR_CC"/>
    <property type="match status" value="3"/>
</dbReference>
<dbReference type="Gene3D" id="1.20.120.520">
    <property type="entry name" value="nmb1532 protein domain like"/>
    <property type="match status" value="1"/>
</dbReference>
<dbReference type="Gene3D" id="3.80.10.10">
    <property type="entry name" value="Ribonuclease Inhibitor"/>
    <property type="match status" value="1"/>
</dbReference>
<dbReference type="GO" id="GO:0031146">
    <property type="term" value="P:SCF-dependent proteasomal ubiquitin-dependent protein catabolic process"/>
    <property type="evidence" value="ECO:0007669"/>
    <property type="project" value="TreeGrafter"/>
</dbReference>
<evidence type="ECO:0000256" key="2">
    <source>
        <dbReference type="ARBA" id="ARBA00022723"/>
    </source>
</evidence>
<name>A0A0P4WCA1_SCYOL</name>
<dbReference type="SUPFAM" id="SSF52047">
    <property type="entry name" value="RNI-like"/>
    <property type="match status" value="1"/>
</dbReference>
<keyword evidence="1" id="KW-0963">Cytoplasm</keyword>
<evidence type="ECO:0000259" key="6">
    <source>
        <dbReference type="PROSITE" id="PS50181"/>
    </source>
</evidence>
<dbReference type="SUPFAM" id="SSF81383">
    <property type="entry name" value="F-box domain"/>
    <property type="match status" value="1"/>
</dbReference>
<dbReference type="GO" id="GO:0006879">
    <property type="term" value="P:intracellular iron ion homeostasis"/>
    <property type="evidence" value="ECO:0007669"/>
    <property type="project" value="InterPro"/>
</dbReference>
<evidence type="ECO:0000256" key="5">
    <source>
        <dbReference type="SAM" id="MobiDB-lite"/>
    </source>
</evidence>
<accession>A0A0P4WCA1</accession>
<feature type="region of interest" description="Disordered" evidence="5">
    <location>
        <begin position="214"/>
        <end position="256"/>
    </location>
</feature>
<dbReference type="GO" id="GO:0019005">
    <property type="term" value="C:SCF ubiquitin ligase complex"/>
    <property type="evidence" value="ECO:0007669"/>
    <property type="project" value="TreeGrafter"/>
</dbReference>
<dbReference type="PANTHER" id="PTHR13318">
    <property type="entry name" value="PARTNER OF PAIRED, ISOFORM B-RELATED"/>
    <property type="match status" value="1"/>
</dbReference>
<dbReference type="EMBL" id="GDRN01074718">
    <property type="protein sequence ID" value="JAI63185.1"/>
    <property type="molecule type" value="Transcribed_RNA"/>
</dbReference>
<keyword evidence="3" id="KW-0833">Ubl conjugation pathway</keyword>
<dbReference type="Pfam" id="PF13516">
    <property type="entry name" value="LRR_6"/>
    <property type="match status" value="1"/>
</dbReference>
<dbReference type="PANTHER" id="PTHR13318:SF19">
    <property type="entry name" value="F-BOX_LRR-REPEAT PROTEIN 5"/>
    <property type="match status" value="1"/>
</dbReference>
<dbReference type="InterPro" id="IPR032675">
    <property type="entry name" value="LRR_dom_sf"/>
</dbReference>
<sequence length="720" mass="80746">MAPRVPDEIDVFTAPHSRMKELVNIYTRKMSCVDFRDVPEVVTLLQDLDTTLREFKSHESIENIFIMDQLRNRLKQHQISNTAVCDCHNDNQLSDVVQLVRRGTQVRERSVGERITFGLQLQQAFQAFVNTFLPHMEEEEQVFQPMLVEYFEYEELKVLREIVLKEHELAKERWHVEKAQDLQEGQPETHSSVKDLRDLDWDLCSLTEALDGQEAHDSELGSLPPPLPLPPEQPPLPPDHYLTQDPSATNPCPDLHSLHPQTSCHTLPHHTQDPDSYSLPYPDCQTDHYLLPDYQDLQYHQDLSFDSQTHHIPSQDHSLSLSPCAASSSSTPTLPTDVLVEIFRYLVPPDLGRCAQVCSAWNSAVFSPTLWPAIFPVQWARGIWEWHDVGLCGVLEDEAFQQQQQGCGSRKWDEDADVDETEEGEESTEAVWECRVMESLVQWVLPRVGVGVSTMVVDVGQGITSRLLHQALLLCPNLTFLSAAHSSVDSYTFKGLWLQSGLHKLRHLDLQGCELVDDSTLHNLALCLGQSSGQSSMALPTQPYLEELVYEGDCCRCGYSGPAWPNMPCQGRNRNNRNPQRPLGVHLNSPHVDIEEIYCPRGPAGWEVMMGDNMCRSSIQSSHSRSLLASLNLSGCWRIKDKGLLALGAAGGLLGLTFLDVSGCYQLTGQGLEAVARVCPALPSEKLWYCDDILDGPFPTMANGCANLANPVRICCRSGQ</sequence>
<dbReference type="SMART" id="SM00256">
    <property type="entry name" value="FBOX"/>
    <property type="match status" value="1"/>
</dbReference>
<evidence type="ECO:0000256" key="4">
    <source>
        <dbReference type="ARBA" id="ARBA00023004"/>
    </source>
</evidence>
<proteinExistence type="predicted"/>
<dbReference type="CDD" id="cd12109">
    <property type="entry name" value="Hr_FBXL5"/>
    <property type="match status" value="1"/>
</dbReference>
<protein>
    <recommendedName>
        <fullName evidence="6">F-box domain-containing protein</fullName>
    </recommendedName>
</protein>
<evidence type="ECO:0000256" key="1">
    <source>
        <dbReference type="ARBA" id="ARBA00022490"/>
    </source>
</evidence>